<reference evidence="3 4" key="1">
    <citation type="submission" date="2024-10" db="EMBL/GenBank/DDBJ databases">
        <title>The Natural Products Discovery Center: Release of the First 8490 Sequenced Strains for Exploring Actinobacteria Biosynthetic Diversity.</title>
        <authorList>
            <person name="Kalkreuter E."/>
            <person name="Kautsar S.A."/>
            <person name="Yang D."/>
            <person name="Bader C.D."/>
            <person name="Teijaro C.N."/>
            <person name="Fluegel L."/>
            <person name="Davis C.M."/>
            <person name="Simpson J.R."/>
            <person name="Lauterbach L."/>
            <person name="Steele A.D."/>
            <person name="Gui C."/>
            <person name="Meng S."/>
            <person name="Li G."/>
            <person name="Viehrig K."/>
            <person name="Ye F."/>
            <person name="Su P."/>
            <person name="Kiefer A.F."/>
            <person name="Nichols A."/>
            <person name="Cepeda A.J."/>
            <person name="Yan W."/>
            <person name="Fan B."/>
            <person name="Jiang Y."/>
            <person name="Adhikari A."/>
            <person name="Zheng C.-J."/>
            <person name="Schuster L."/>
            <person name="Cowan T.M."/>
            <person name="Smanski M.J."/>
            <person name="Chevrette M.G."/>
            <person name="De Carvalho L.P.S."/>
            <person name="Shen B."/>
        </authorList>
    </citation>
    <scope>NUCLEOTIDE SEQUENCE [LARGE SCALE GENOMIC DNA]</scope>
    <source>
        <strain evidence="3 4">NPDC006488</strain>
    </source>
</reference>
<dbReference type="Proteomes" id="UP001601303">
    <property type="component" value="Unassembled WGS sequence"/>
</dbReference>
<organism evidence="3 4">
    <name type="scientific">Streptomyces hokutonensis</name>
    <dbReference type="NCBI Taxonomy" id="1306990"/>
    <lineage>
        <taxon>Bacteria</taxon>
        <taxon>Bacillati</taxon>
        <taxon>Actinomycetota</taxon>
        <taxon>Actinomycetes</taxon>
        <taxon>Kitasatosporales</taxon>
        <taxon>Streptomycetaceae</taxon>
        <taxon>Streptomyces</taxon>
    </lineage>
</organism>
<evidence type="ECO:0000256" key="1">
    <source>
        <dbReference type="SAM" id="Phobius"/>
    </source>
</evidence>
<keyword evidence="1" id="KW-1133">Transmembrane helix</keyword>
<evidence type="ECO:0000313" key="3">
    <source>
        <dbReference type="EMBL" id="MFE9606763.1"/>
    </source>
</evidence>
<evidence type="ECO:0000313" key="4">
    <source>
        <dbReference type="Proteomes" id="UP001601303"/>
    </source>
</evidence>
<accession>A0ABW6MMH3</accession>
<feature type="chain" id="PRO_5047188230" description="Secreted protein" evidence="2">
    <location>
        <begin position="23"/>
        <end position="106"/>
    </location>
</feature>
<feature type="transmembrane region" description="Helical" evidence="1">
    <location>
        <begin position="83"/>
        <end position="101"/>
    </location>
</feature>
<evidence type="ECO:0008006" key="5">
    <source>
        <dbReference type="Google" id="ProtNLM"/>
    </source>
</evidence>
<dbReference type="RefSeq" id="WP_388115505.1">
    <property type="nucleotide sequence ID" value="NZ_JBIAHM010000034.1"/>
</dbReference>
<protein>
    <recommendedName>
        <fullName evidence="5">Secreted protein</fullName>
    </recommendedName>
</protein>
<keyword evidence="1" id="KW-0812">Transmembrane</keyword>
<gene>
    <name evidence="3" type="ORF">ACFYNQ_50515</name>
</gene>
<name>A0ABW6MMH3_9ACTN</name>
<dbReference type="EMBL" id="JBIAHM010000034">
    <property type="protein sequence ID" value="MFE9606763.1"/>
    <property type="molecule type" value="Genomic_DNA"/>
</dbReference>
<sequence length="106" mass="11309">MLFVLPLLWGALSLLRAGAAYGAPDCPGLQLDAEGESSPGHMRKGDRCALSYDTATGRSTGTSTYDQLKFAQEVKRRSLGREGALFVLYGVAGIGITFAATRRRKA</sequence>
<feature type="signal peptide" evidence="2">
    <location>
        <begin position="1"/>
        <end position="22"/>
    </location>
</feature>
<comment type="caution">
    <text evidence="3">The sequence shown here is derived from an EMBL/GenBank/DDBJ whole genome shotgun (WGS) entry which is preliminary data.</text>
</comment>
<evidence type="ECO:0000256" key="2">
    <source>
        <dbReference type="SAM" id="SignalP"/>
    </source>
</evidence>
<proteinExistence type="predicted"/>
<keyword evidence="2" id="KW-0732">Signal</keyword>
<keyword evidence="4" id="KW-1185">Reference proteome</keyword>
<keyword evidence="1" id="KW-0472">Membrane</keyword>